<organism evidence="1 2">
    <name type="scientific">Armillaria luteobubalina</name>
    <dbReference type="NCBI Taxonomy" id="153913"/>
    <lineage>
        <taxon>Eukaryota</taxon>
        <taxon>Fungi</taxon>
        <taxon>Dikarya</taxon>
        <taxon>Basidiomycota</taxon>
        <taxon>Agaricomycotina</taxon>
        <taxon>Agaricomycetes</taxon>
        <taxon>Agaricomycetidae</taxon>
        <taxon>Agaricales</taxon>
        <taxon>Marasmiineae</taxon>
        <taxon>Physalacriaceae</taxon>
        <taxon>Armillaria</taxon>
    </lineage>
</organism>
<dbReference type="Proteomes" id="UP001175228">
    <property type="component" value="Unassembled WGS sequence"/>
</dbReference>
<evidence type="ECO:0000313" key="1">
    <source>
        <dbReference type="EMBL" id="KAK0492644.1"/>
    </source>
</evidence>
<accession>A0AA39UQ76</accession>
<protein>
    <submittedName>
        <fullName evidence="1">Uncharacterized protein</fullName>
    </submittedName>
</protein>
<sequence length="260" mass="29160">MISCSEYGIAMDVYNSVSQQWAEIVLDAQNQEVWVVMGRRVAPCIVAFHQQDCNDWAKVVSDRENSQVLASHGSNYYVKLCKDNILQLDAFNRNVPLQHASFVVAFHQIDRVRMIGFSKEGPARTVYNAISDDWAKILIPMDRRGSQDLLSHGDAISPSPGGTCFVAFHQKDCVRMIGLSIEGSAREIYDTISMSWAKILMDTRRSEVLMSYGSSEQIAPYIVAFHQNDRVRMLGFSEQQAACAASVCRCLRRVGQGSHE</sequence>
<proteinExistence type="predicted"/>
<evidence type="ECO:0000313" key="2">
    <source>
        <dbReference type="Proteomes" id="UP001175228"/>
    </source>
</evidence>
<dbReference type="AlphaFoldDB" id="A0AA39UQ76"/>
<gene>
    <name evidence="1" type="ORF">EDD18DRAFT_1465212</name>
</gene>
<keyword evidence="2" id="KW-1185">Reference proteome</keyword>
<name>A0AA39UQ76_9AGAR</name>
<dbReference type="EMBL" id="JAUEPU010000028">
    <property type="protein sequence ID" value="KAK0492644.1"/>
    <property type="molecule type" value="Genomic_DNA"/>
</dbReference>
<reference evidence="1" key="1">
    <citation type="submission" date="2023-06" db="EMBL/GenBank/DDBJ databases">
        <authorList>
            <consortium name="Lawrence Berkeley National Laboratory"/>
            <person name="Ahrendt S."/>
            <person name="Sahu N."/>
            <person name="Indic B."/>
            <person name="Wong-Bajracharya J."/>
            <person name="Merenyi Z."/>
            <person name="Ke H.-M."/>
            <person name="Monk M."/>
            <person name="Kocsube S."/>
            <person name="Drula E."/>
            <person name="Lipzen A."/>
            <person name="Balint B."/>
            <person name="Henrissat B."/>
            <person name="Andreopoulos B."/>
            <person name="Martin F.M."/>
            <person name="Harder C.B."/>
            <person name="Rigling D."/>
            <person name="Ford K.L."/>
            <person name="Foster G.D."/>
            <person name="Pangilinan J."/>
            <person name="Papanicolaou A."/>
            <person name="Barry K."/>
            <person name="LaButti K."/>
            <person name="Viragh M."/>
            <person name="Koriabine M."/>
            <person name="Yan M."/>
            <person name="Riley R."/>
            <person name="Champramary S."/>
            <person name="Plett K.L."/>
            <person name="Tsai I.J."/>
            <person name="Slot J."/>
            <person name="Sipos G."/>
            <person name="Plett J."/>
            <person name="Nagy L.G."/>
            <person name="Grigoriev I.V."/>
        </authorList>
    </citation>
    <scope>NUCLEOTIDE SEQUENCE</scope>
    <source>
        <strain evidence="1">HWK02</strain>
    </source>
</reference>
<comment type="caution">
    <text evidence="1">The sequence shown here is derived from an EMBL/GenBank/DDBJ whole genome shotgun (WGS) entry which is preliminary data.</text>
</comment>